<dbReference type="AlphaFoldDB" id="A0A2T0JII3"/>
<keyword evidence="2" id="KW-1185">Reference proteome</keyword>
<proteinExistence type="predicted"/>
<reference evidence="1 2" key="1">
    <citation type="submission" date="2018-03" db="EMBL/GenBank/DDBJ databases">
        <title>Genomic Encyclopedia of Archaeal and Bacterial Type Strains, Phase II (KMG-II): from individual species to whole genera.</title>
        <authorList>
            <person name="Goeker M."/>
        </authorList>
    </citation>
    <scope>NUCLEOTIDE SEQUENCE [LARGE SCALE GENOMIC DNA]</scope>
    <source>
        <strain evidence="1 2">DSM 43146</strain>
    </source>
</reference>
<comment type="caution">
    <text evidence="1">The sequence shown here is derived from an EMBL/GenBank/DDBJ whole genome shotgun (WGS) entry which is preliminary data.</text>
</comment>
<gene>
    <name evidence="1" type="ORF">CLV67_14269</name>
</gene>
<dbReference type="InterPro" id="IPR036397">
    <property type="entry name" value="RNaseH_sf"/>
</dbReference>
<evidence type="ECO:0000313" key="1">
    <source>
        <dbReference type="EMBL" id="PRX07394.1"/>
    </source>
</evidence>
<dbReference type="EMBL" id="PVMZ01000042">
    <property type="protein sequence ID" value="PRX07394.1"/>
    <property type="molecule type" value="Genomic_DNA"/>
</dbReference>
<dbReference type="SUPFAM" id="SSF53098">
    <property type="entry name" value="Ribonuclease H-like"/>
    <property type="match status" value="1"/>
</dbReference>
<organism evidence="1 2">
    <name type="scientific">Actinoplanes italicus</name>
    <dbReference type="NCBI Taxonomy" id="113567"/>
    <lineage>
        <taxon>Bacteria</taxon>
        <taxon>Bacillati</taxon>
        <taxon>Actinomycetota</taxon>
        <taxon>Actinomycetes</taxon>
        <taxon>Micromonosporales</taxon>
        <taxon>Micromonosporaceae</taxon>
        <taxon>Actinoplanes</taxon>
    </lineage>
</organism>
<dbReference type="Gene3D" id="3.30.420.10">
    <property type="entry name" value="Ribonuclease H-like superfamily/Ribonuclease H"/>
    <property type="match status" value="1"/>
</dbReference>
<accession>A0A2T0JII3</accession>
<dbReference type="Proteomes" id="UP000239415">
    <property type="component" value="Unassembled WGS sequence"/>
</dbReference>
<dbReference type="RefSeq" id="WP_203737761.1">
    <property type="nucleotide sequence ID" value="NZ_BOMO01000163.1"/>
</dbReference>
<evidence type="ECO:0000313" key="2">
    <source>
        <dbReference type="Proteomes" id="UP000239415"/>
    </source>
</evidence>
<sequence length="201" mass="21436">MMRPLRVVGLDLSTAATGIASTHASTGEPQLWTQVIDTSKRPLRVQTDIIDMAVRRACGYGSGNRLIGAARVDVVVLEGTFSRKSGSDYPLHHVRANVLQWLWRMGIPVVDVSPATVKVWATGSGATRGVNKVTKNKVIEATIATYGHLLNIPRDDNACDATALMSLGLAAYGQPLAPMPHGRAAEVIDGICWPTLALEAA</sequence>
<dbReference type="InterPro" id="IPR012337">
    <property type="entry name" value="RNaseH-like_sf"/>
</dbReference>
<name>A0A2T0JII3_9ACTN</name>
<dbReference type="GO" id="GO:0003676">
    <property type="term" value="F:nucleic acid binding"/>
    <property type="evidence" value="ECO:0007669"/>
    <property type="project" value="InterPro"/>
</dbReference>
<protein>
    <submittedName>
        <fullName evidence="1">Uncharacterized protein</fullName>
    </submittedName>
</protein>